<keyword evidence="3" id="KW-0444">Lipid biosynthesis</keyword>
<evidence type="ECO:0000313" key="15">
    <source>
        <dbReference type="Proteomes" id="UP000018144"/>
    </source>
</evidence>
<keyword evidence="6" id="KW-0443">Lipid metabolism</keyword>
<evidence type="ECO:0000256" key="1">
    <source>
        <dbReference type="ARBA" id="ARBA00005189"/>
    </source>
</evidence>
<keyword evidence="15" id="KW-1185">Reference proteome</keyword>
<evidence type="ECO:0000256" key="4">
    <source>
        <dbReference type="ARBA" id="ARBA00022679"/>
    </source>
</evidence>
<dbReference type="InterPro" id="IPR041723">
    <property type="entry name" value="CCT"/>
</dbReference>
<dbReference type="CDD" id="cd02174">
    <property type="entry name" value="CCT"/>
    <property type="match status" value="1"/>
</dbReference>
<dbReference type="GO" id="GO:0005737">
    <property type="term" value="C:cytoplasm"/>
    <property type="evidence" value="ECO:0007669"/>
    <property type="project" value="TreeGrafter"/>
</dbReference>
<sequence length="398" mass="44834">MAPMADELPEHPPKVAFPMDEQRIWIDGCFDFTHHGHAGAMLQAKRLGNYLVVGIHSDEEILTNKGPTVMTLKERELQVAACRWANLPVPTAPYVTEPHWMDLYGCKYVVHGDDVTTDASGEDCYRIVKQAGRFKIVKRTPGISTTDLVGRMLMMRTQHHLNLAKELEKPVKKTREEVEEMMEMMKNYASDAAGTVGKGPVVFIYSTETSATKKIVDGVLPAEGRKIIYVDGGFDLFTPGHIEFLRLVVEAATEEGKPAPYVVAGIHSDKVINDWKGQNYPIMNIFERSMCVLQCRYIDSLVLDAPFIPDATFLDSLEQTYGGKVEAVYHGPTQFMAAEENTYDEAKKRGIYKEIGPHGWADLNATAIMDRIMSEKERYLERQRKKGVKAEKEDNMIN</sequence>
<evidence type="ECO:0000256" key="6">
    <source>
        <dbReference type="ARBA" id="ARBA00023098"/>
    </source>
</evidence>
<evidence type="ECO:0000256" key="5">
    <source>
        <dbReference type="ARBA" id="ARBA00022695"/>
    </source>
</evidence>
<evidence type="ECO:0000256" key="9">
    <source>
        <dbReference type="ARBA" id="ARBA00024191"/>
    </source>
</evidence>
<organism evidence="14 15">
    <name type="scientific">Pyronema omphalodes (strain CBS 100304)</name>
    <name type="common">Pyronema confluens</name>
    <dbReference type="NCBI Taxonomy" id="1076935"/>
    <lineage>
        <taxon>Eukaryota</taxon>
        <taxon>Fungi</taxon>
        <taxon>Dikarya</taxon>
        <taxon>Ascomycota</taxon>
        <taxon>Pezizomycotina</taxon>
        <taxon>Pezizomycetes</taxon>
        <taxon>Pezizales</taxon>
        <taxon>Pyronemataceae</taxon>
        <taxon>Pyronema</taxon>
    </lineage>
</organism>
<evidence type="ECO:0000259" key="13">
    <source>
        <dbReference type="Pfam" id="PF01467"/>
    </source>
</evidence>
<dbReference type="eggNOG" id="KOG2803">
    <property type="taxonomic scope" value="Eukaryota"/>
</dbReference>
<comment type="pathway">
    <text evidence="9">Phospholipid metabolism; phosphatidylethanolamine biosynthesis; phosphatidylethanolamine from ethanolamine: step 2/3.</text>
</comment>
<dbReference type="Gene3D" id="3.40.50.620">
    <property type="entry name" value="HUPs"/>
    <property type="match status" value="2"/>
</dbReference>
<keyword evidence="8" id="KW-1208">Phospholipid metabolism</keyword>
<evidence type="ECO:0000256" key="8">
    <source>
        <dbReference type="ARBA" id="ARBA00023264"/>
    </source>
</evidence>
<dbReference type="SUPFAM" id="SSF52374">
    <property type="entry name" value="Nucleotidylyl transferase"/>
    <property type="match status" value="2"/>
</dbReference>
<feature type="coiled-coil region" evidence="12">
    <location>
        <begin position="164"/>
        <end position="191"/>
    </location>
</feature>
<name>U4LM81_PYROM</name>
<evidence type="ECO:0000313" key="14">
    <source>
        <dbReference type="EMBL" id="CCX30445.1"/>
    </source>
</evidence>
<evidence type="ECO:0000256" key="10">
    <source>
        <dbReference type="ARBA" id="ARBA00024221"/>
    </source>
</evidence>
<dbReference type="GO" id="GO:0006646">
    <property type="term" value="P:phosphatidylethanolamine biosynthetic process"/>
    <property type="evidence" value="ECO:0007669"/>
    <property type="project" value="UniProtKB-UniPathway"/>
</dbReference>
<keyword evidence="12" id="KW-0175">Coiled coil</keyword>
<comment type="pathway">
    <text evidence="1">Lipid metabolism.</text>
</comment>
<dbReference type="PANTHER" id="PTHR45780:SF2">
    <property type="entry name" value="ETHANOLAMINE-PHOSPHATE CYTIDYLYLTRANSFERASE"/>
    <property type="match status" value="1"/>
</dbReference>
<dbReference type="InterPro" id="IPR014729">
    <property type="entry name" value="Rossmann-like_a/b/a_fold"/>
</dbReference>
<feature type="domain" description="Cytidyltransferase-like" evidence="13">
    <location>
        <begin position="26"/>
        <end position="149"/>
    </location>
</feature>
<dbReference type="InterPro" id="IPR044608">
    <property type="entry name" value="Ect1/PCYT2"/>
</dbReference>
<evidence type="ECO:0000256" key="12">
    <source>
        <dbReference type="SAM" id="Coils"/>
    </source>
</evidence>
<feature type="domain" description="Cytidyltransferase-like" evidence="13">
    <location>
        <begin position="230"/>
        <end position="353"/>
    </location>
</feature>
<dbReference type="PANTHER" id="PTHR45780">
    <property type="entry name" value="ETHANOLAMINE-PHOSPHATE CYTIDYLYLTRANSFERASE"/>
    <property type="match status" value="1"/>
</dbReference>
<dbReference type="GO" id="GO:0004306">
    <property type="term" value="F:ethanolamine-phosphate cytidylyltransferase activity"/>
    <property type="evidence" value="ECO:0007669"/>
    <property type="project" value="UniProtKB-EC"/>
</dbReference>
<dbReference type="OrthoDB" id="40021at2759"/>
<evidence type="ECO:0000256" key="3">
    <source>
        <dbReference type="ARBA" id="ARBA00022516"/>
    </source>
</evidence>
<accession>U4LM81</accession>
<keyword evidence="5 14" id="KW-0548">Nucleotidyltransferase</keyword>
<proteinExistence type="inferred from homology"/>
<evidence type="ECO:0000256" key="11">
    <source>
        <dbReference type="ARBA" id="ARBA00031473"/>
    </source>
</evidence>
<comment type="similarity">
    <text evidence="2">Belongs to the cytidylyltransferase family.</text>
</comment>
<dbReference type="Proteomes" id="UP000018144">
    <property type="component" value="Unassembled WGS sequence"/>
</dbReference>
<dbReference type="Pfam" id="PF01467">
    <property type="entry name" value="CTP_transf_like"/>
    <property type="match status" value="2"/>
</dbReference>
<dbReference type="UniPathway" id="UPA00558">
    <property type="reaction ID" value="UER00742"/>
</dbReference>
<dbReference type="InterPro" id="IPR004821">
    <property type="entry name" value="Cyt_trans-like"/>
</dbReference>
<dbReference type="STRING" id="1076935.U4LM81"/>
<dbReference type="NCBIfam" id="TIGR00125">
    <property type="entry name" value="cyt_tran_rel"/>
    <property type="match status" value="2"/>
</dbReference>
<protein>
    <recommendedName>
        <fullName evidence="10">ethanolamine-phosphate cytidylyltransferase</fullName>
        <ecNumber evidence="10">2.7.7.14</ecNumber>
    </recommendedName>
    <alternativeName>
        <fullName evidence="11">CTP:phosphoethanolamine cytidylyltransferase</fullName>
    </alternativeName>
</protein>
<gene>
    <name evidence="14" type="ORF">PCON_08644</name>
</gene>
<evidence type="ECO:0000256" key="7">
    <source>
        <dbReference type="ARBA" id="ARBA00023209"/>
    </source>
</evidence>
<dbReference type="EC" id="2.7.7.14" evidence="10"/>
<dbReference type="AlphaFoldDB" id="U4LM81"/>
<keyword evidence="7" id="KW-0594">Phospholipid biosynthesis</keyword>
<dbReference type="OMA" id="QCKYINA"/>
<dbReference type="EMBL" id="HF935441">
    <property type="protein sequence ID" value="CCX30445.1"/>
    <property type="molecule type" value="Genomic_DNA"/>
</dbReference>
<keyword evidence="4 14" id="KW-0808">Transferase</keyword>
<evidence type="ECO:0000256" key="2">
    <source>
        <dbReference type="ARBA" id="ARBA00010101"/>
    </source>
</evidence>
<reference evidence="14 15" key="1">
    <citation type="journal article" date="2013" name="PLoS Genet.">
        <title>The genome and development-dependent transcriptomes of Pyronema confluens: a window into fungal evolution.</title>
        <authorList>
            <person name="Traeger S."/>
            <person name="Altegoer F."/>
            <person name="Freitag M."/>
            <person name="Gabaldon T."/>
            <person name="Kempken F."/>
            <person name="Kumar A."/>
            <person name="Marcet-Houben M."/>
            <person name="Poggeler S."/>
            <person name="Stajich J.E."/>
            <person name="Nowrousian M."/>
        </authorList>
    </citation>
    <scope>NUCLEOTIDE SEQUENCE [LARGE SCALE GENOMIC DNA]</scope>
    <source>
        <strain evidence="15">CBS 100304</strain>
        <tissue evidence="14">Vegetative mycelium</tissue>
    </source>
</reference>